<proteinExistence type="inferred from homology"/>
<dbReference type="FunFam" id="2.60.40.10:FF:000034">
    <property type="entry name" value="Titin isoform A"/>
    <property type="match status" value="1"/>
</dbReference>
<dbReference type="PANTHER" id="PTHR14340:SF9">
    <property type="entry name" value="FIBRONECTIN TYPE-III DOMAIN-CONTAINING PROTEIN"/>
    <property type="match status" value="1"/>
</dbReference>
<feature type="domain" description="Ig-like" evidence="9">
    <location>
        <begin position="293"/>
        <end position="384"/>
    </location>
</feature>
<feature type="domain" description="Fibronectin type-III" evidence="10">
    <location>
        <begin position="490"/>
        <end position="585"/>
    </location>
</feature>
<dbReference type="Pfam" id="PF00041">
    <property type="entry name" value="fn3"/>
    <property type="match status" value="4"/>
</dbReference>
<dbReference type="AlphaFoldDB" id="A0A3Q2Q792"/>
<feature type="domain" description="Ig-like" evidence="9">
    <location>
        <begin position="6"/>
        <end position="94"/>
    </location>
</feature>
<protein>
    <recommendedName>
        <fullName evidence="13">Titin</fullName>
    </recommendedName>
</protein>
<dbReference type="GO" id="GO:0005634">
    <property type="term" value="C:nucleus"/>
    <property type="evidence" value="ECO:0007669"/>
    <property type="project" value="UniProtKB-SubCell"/>
</dbReference>
<organism evidence="11 12">
    <name type="scientific">Fundulus heteroclitus</name>
    <name type="common">Killifish</name>
    <name type="synonym">Mummichog</name>
    <dbReference type="NCBI Taxonomy" id="8078"/>
    <lineage>
        <taxon>Eukaryota</taxon>
        <taxon>Metazoa</taxon>
        <taxon>Chordata</taxon>
        <taxon>Craniata</taxon>
        <taxon>Vertebrata</taxon>
        <taxon>Euteleostomi</taxon>
        <taxon>Actinopterygii</taxon>
        <taxon>Neopterygii</taxon>
        <taxon>Teleostei</taxon>
        <taxon>Neoteleostei</taxon>
        <taxon>Acanthomorphata</taxon>
        <taxon>Ovalentaria</taxon>
        <taxon>Atherinomorphae</taxon>
        <taxon>Cyprinodontiformes</taxon>
        <taxon>Fundulidae</taxon>
        <taxon>Fundulus</taxon>
    </lineage>
</organism>
<reference evidence="11" key="1">
    <citation type="submission" date="2025-08" db="UniProtKB">
        <authorList>
            <consortium name="Ensembl"/>
        </authorList>
    </citation>
    <scope>IDENTIFICATION</scope>
</reference>
<dbReference type="FunFam" id="2.60.40.10:FF:000002">
    <property type="entry name" value="Titin a"/>
    <property type="match status" value="1"/>
</dbReference>
<dbReference type="GO" id="GO:0048738">
    <property type="term" value="P:cardiac muscle tissue development"/>
    <property type="evidence" value="ECO:0007669"/>
    <property type="project" value="TreeGrafter"/>
</dbReference>
<keyword evidence="12" id="KW-1185">Reference proteome</keyword>
<dbReference type="SMART" id="SM00060">
    <property type="entry name" value="FN3"/>
    <property type="match status" value="4"/>
</dbReference>
<comment type="subcellular location">
    <subcellularLocation>
        <location evidence="2">Cytoplasm</location>
    </subcellularLocation>
    <subcellularLocation>
        <location evidence="1">Nucleus</location>
    </subcellularLocation>
</comment>
<evidence type="ECO:0000256" key="7">
    <source>
        <dbReference type="ARBA" id="ARBA00023242"/>
    </source>
</evidence>
<sequence>MFKLKPVALKFVKKIQDIVLQEAESIGSSAVFECEVTPNTAITSWMKDGGNLRESPKHKLLSDGKDRKLHILDVQLSDTGEYTCVAKNAGKEISCTLPVKWVKELEPETSCMKGQPMYLTCELNKERDVVWKHNGGLLKKKAGKVAINVIGLQHAITIQNSTDDDAGIYTCEVEGQENIKTSTTVKVIVRVNVLVVVDVSCRDSVTVRAGQIISLITRVKGRPDPEITWTKDARVLSREKRTEFNNNYPVCELIINDAIRSDYGKYGITKNEGGESDWVTTGEVLVKEQLVEPEVKVKLDATLVVRAGDSIAIEATVKGKPQPDVKWTKDERTEEIRKGLRHQLETGVDFSKLLITGARRTDSGQYVVTASNSAGTSSAKGTVNVLDRPGPIRDLKVSDITTDRCNLAWEVPEDDGGCDIYNYIIEKCETKRGVWSVHSNAVITNKAKVTRLIEGNEYIFRVRAENKMGPGPAVQSDAIVAGTQFNVPDAPEAPEVTKISKEEMTVQWSDPEKDGGKPIIGYLLEKREEHAIRWSPVNKDPVPGNRFTVTGLLPLHDYQYRVKAVNEIGVGNASKPSRAITAKDAVGKFLSIMLSVYFYLFTLTNTKSTVTLSWTKPVSDGGAPLIGYVVEMRAQGTAKKGDDGWRRCNVAAQLIVCEFTVTSLDEKLVYEFRVSAQNQVGMSLPCDLEGGEPVDDGRSTVLGYMVEKKESKEMKWTRINRKPITERSLEVTGLTEGVEYEFRVIAVNKAGLGNPSEPSAGTTAQNPISKSQTSLFIITFTLFIIQKSNLQMLSEINHCGSPQLLLDQS</sequence>
<dbReference type="PANTHER" id="PTHR14340">
    <property type="entry name" value="MICROFIBRIL-ASSOCIATED GLYCOPROTEIN 3"/>
    <property type="match status" value="1"/>
</dbReference>
<keyword evidence="5" id="KW-0677">Repeat</keyword>
<dbReference type="SUPFAM" id="SSF49265">
    <property type="entry name" value="Fibronectin type III"/>
    <property type="match status" value="2"/>
</dbReference>
<dbReference type="Proteomes" id="UP000265000">
    <property type="component" value="Unplaced"/>
</dbReference>
<dbReference type="GO" id="GO:0008307">
    <property type="term" value="F:structural constituent of muscle"/>
    <property type="evidence" value="ECO:0007669"/>
    <property type="project" value="TreeGrafter"/>
</dbReference>
<evidence type="ECO:0008006" key="13">
    <source>
        <dbReference type="Google" id="ProtNLM"/>
    </source>
</evidence>
<evidence type="ECO:0000256" key="5">
    <source>
        <dbReference type="ARBA" id="ARBA00022737"/>
    </source>
</evidence>
<dbReference type="Gene3D" id="2.60.40.10">
    <property type="entry name" value="Immunoglobulins"/>
    <property type="match status" value="8"/>
</dbReference>
<evidence type="ECO:0000256" key="4">
    <source>
        <dbReference type="ARBA" id="ARBA00022490"/>
    </source>
</evidence>
<evidence type="ECO:0000256" key="6">
    <source>
        <dbReference type="ARBA" id="ARBA00023157"/>
    </source>
</evidence>
<dbReference type="SMART" id="SM00409">
    <property type="entry name" value="IG"/>
    <property type="match status" value="4"/>
</dbReference>
<feature type="domain" description="Ig-like" evidence="9">
    <location>
        <begin position="98"/>
        <end position="186"/>
    </location>
</feature>
<dbReference type="SUPFAM" id="SSF48726">
    <property type="entry name" value="Immunoglobulin"/>
    <property type="match status" value="4"/>
</dbReference>
<evidence type="ECO:0000313" key="12">
    <source>
        <dbReference type="Proteomes" id="UP000265000"/>
    </source>
</evidence>
<evidence type="ECO:0000313" key="11">
    <source>
        <dbReference type="Ensembl" id="ENSFHEP00000022708.1"/>
    </source>
</evidence>
<dbReference type="PROSITE" id="PS50835">
    <property type="entry name" value="IG_LIKE"/>
    <property type="match status" value="3"/>
</dbReference>
<dbReference type="InterPro" id="IPR003961">
    <property type="entry name" value="FN3_dom"/>
</dbReference>
<keyword evidence="8" id="KW-0393">Immunoglobulin domain</keyword>
<dbReference type="Pfam" id="PF07679">
    <property type="entry name" value="I-set"/>
    <property type="match status" value="4"/>
</dbReference>
<evidence type="ECO:0000259" key="10">
    <source>
        <dbReference type="PROSITE" id="PS50853"/>
    </source>
</evidence>
<name>A0A3Q2Q792_FUNHE</name>
<reference evidence="11" key="2">
    <citation type="submission" date="2025-09" db="UniProtKB">
        <authorList>
            <consortium name="Ensembl"/>
        </authorList>
    </citation>
    <scope>IDENTIFICATION</scope>
</reference>
<evidence type="ECO:0000256" key="2">
    <source>
        <dbReference type="ARBA" id="ARBA00004496"/>
    </source>
</evidence>
<keyword evidence="4" id="KW-0963">Cytoplasm</keyword>
<evidence type="ECO:0000256" key="1">
    <source>
        <dbReference type="ARBA" id="ARBA00004123"/>
    </source>
</evidence>
<feature type="domain" description="Fibronectin type-III" evidence="10">
    <location>
        <begin position="668"/>
        <end position="766"/>
    </location>
</feature>
<dbReference type="InterPro" id="IPR036179">
    <property type="entry name" value="Ig-like_dom_sf"/>
</dbReference>
<dbReference type="GO" id="GO:0045214">
    <property type="term" value="P:sarcomere organization"/>
    <property type="evidence" value="ECO:0007669"/>
    <property type="project" value="TreeGrafter"/>
</dbReference>
<dbReference type="InterPro" id="IPR007110">
    <property type="entry name" value="Ig-like_dom"/>
</dbReference>
<evidence type="ECO:0000259" key="9">
    <source>
        <dbReference type="PROSITE" id="PS50835"/>
    </source>
</evidence>
<dbReference type="CDD" id="cd00063">
    <property type="entry name" value="FN3"/>
    <property type="match status" value="4"/>
</dbReference>
<dbReference type="PRINTS" id="PR00014">
    <property type="entry name" value="FNTYPEIII"/>
</dbReference>
<dbReference type="InterPro" id="IPR003599">
    <property type="entry name" value="Ig_sub"/>
</dbReference>
<evidence type="ECO:0000256" key="8">
    <source>
        <dbReference type="ARBA" id="ARBA00023319"/>
    </source>
</evidence>
<dbReference type="FunFam" id="2.60.40.10:FF:000031">
    <property type="entry name" value="Myosin-binding protein C, slow type"/>
    <property type="match status" value="1"/>
</dbReference>
<dbReference type="InterPro" id="IPR036116">
    <property type="entry name" value="FN3_sf"/>
</dbReference>
<dbReference type="PROSITE" id="PS50853">
    <property type="entry name" value="FN3"/>
    <property type="match status" value="3"/>
</dbReference>
<dbReference type="GeneTree" id="ENSGT01110000267173"/>
<comment type="similarity">
    <text evidence="3">Belongs to the protein kinase superfamily. CAMK Ser/Thr protein kinase family.</text>
</comment>
<keyword evidence="6" id="KW-1015">Disulfide bond</keyword>
<dbReference type="Ensembl" id="ENSFHET00000012184.1">
    <property type="protein sequence ID" value="ENSFHEP00000022708.1"/>
    <property type="gene ID" value="ENSFHEG00000003250.1"/>
</dbReference>
<dbReference type="InterPro" id="IPR003598">
    <property type="entry name" value="Ig_sub2"/>
</dbReference>
<dbReference type="InterPro" id="IPR013098">
    <property type="entry name" value="Ig_I-set"/>
</dbReference>
<dbReference type="GO" id="GO:0031430">
    <property type="term" value="C:M band"/>
    <property type="evidence" value="ECO:0007669"/>
    <property type="project" value="TreeGrafter"/>
</dbReference>
<accession>A0A3Q2Q792</accession>
<dbReference type="FunFam" id="2.60.40.10:FF:000050">
    <property type="entry name" value="Titin isoform B"/>
    <property type="match status" value="1"/>
</dbReference>
<dbReference type="InterPro" id="IPR013783">
    <property type="entry name" value="Ig-like_fold"/>
</dbReference>
<dbReference type="SMART" id="SM00408">
    <property type="entry name" value="IGc2"/>
    <property type="match status" value="4"/>
</dbReference>
<dbReference type="CDD" id="cd00096">
    <property type="entry name" value="Ig"/>
    <property type="match status" value="1"/>
</dbReference>
<dbReference type="FunFam" id="2.60.40.10:FF:000003">
    <property type="entry name" value="Titin isoform E"/>
    <property type="match status" value="1"/>
</dbReference>
<keyword evidence="7" id="KW-0539">Nucleus</keyword>
<evidence type="ECO:0000256" key="3">
    <source>
        <dbReference type="ARBA" id="ARBA00006692"/>
    </source>
</evidence>
<feature type="domain" description="Fibronectin type-III" evidence="10">
    <location>
        <begin position="391"/>
        <end position="486"/>
    </location>
</feature>
<dbReference type="STRING" id="8078.ENSFHEP00000022708"/>